<dbReference type="Pfam" id="PF16732">
    <property type="entry name" value="ComP_DUS"/>
    <property type="match status" value="1"/>
</dbReference>
<dbReference type="AlphaFoldDB" id="A0A838Y9J8"/>
<comment type="caution">
    <text evidence="2">The sequence shown here is derived from an EMBL/GenBank/DDBJ whole genome shotgun (WGS) entry which is preliminary data.</text>
</comment>
<keyword evidence="1" id="KW-0812">Transmembrane</keyword>
<dbReference type="GO" id="GO:0043683">
    <property type="term" value="P:type IV pilus assembly"/>
    <property type="evidence" value="ECO:0007669"/>
    <property type="project" value="InterPro"/>
</dbReference>
<dbReference type="SUPFAM" id="SSF54523">
    <property type="entry name" value="Pili subunits"/>
    <property type="match status" value="1"/>
</dbReference>
<dbReference type="PROSITE" id="PS00409">
    <property type="entry name" value="PROKAR_NTER_METHYL"/>
    <property type="match status" value="1"/>
</dbReference>
<evidence type="ECO:0000256" key="1">
    <source>
        <dbReference type="SAM" id="Phobius"/>
    </source>
</evidence>
<evidence type="ECO:0000313" key="2">
    <source>
        <dbReference type="EMBL" id="MBA4707454.1"/>
    </source>
</evidence>
<gene>
    <name evidence="2" type="ORF">H2Z84_03480</name>
</gene>
<dbReference type="Gene3D" id="3.30.700.10">
    <property type="entry name" value="Glycoprotein, Type 4 Pilin"/>
    <property type="match status" value="1"/>
</dbReference>
<dbReference type="EMBL" id="JACERN010000010">
    <property type="protein sequence ID" value="MBA4707454.1"/>
    <property type="molecule type" value="Genomic_DNA"/>
</dbReference>
<keyword evidence="3" id="KW-1185">Reference proteome</keyword>
<dbReference type="PANTHER" id="PTHR30093:SF47">
    <property type="entry name" value="TYPE IV PILUS NON-CORE MINOR PILIN PILE"/>
    <property type="match status" value="1"/>
</dbReference>
<dbReference type="Pfam" id="PF07963">
    <property type="entry name" value="N_methyl"/>
    <property type="match status" value="1"/>
</dbReference>
<protein>
    <submittedName>
        <fullName evidence="2">Type IV pilin protein</fullName>
    </submittedName>
</protein>
<dbReference type="InterPro" id="IPR031982">
    <property type="entry name" value="PilE-like"/>
</dbReference>
<proteinExistence type="predicted"/>
<dbReference type="RefSeq" id="WP_181834740.1">
    <property type="nucleotide sequence ID" value="NZ_JACERN010000010.1"/>
</dbReference>
<keyword evidence="1" id="KW-1133">Transmembrane helix</keyword>
<dbReference type="Proteomes" id="UP000545606">
    <property type="component" value="Unassembled WGS sequence"/>
</dbReference>
<feature type="transmembrane region" description="Helical" evidence="1">
    <location>
        <begin position="6"/>
        <end position="33"/>
    </location>
</feature>
<dbReference type="InterPro" id="IPR045584">
    <property type="entry name" value="Pilin-like"/>
</dbReference>
<dbReference type="PANTHER" id="PTHR30093">
    <property type="entry name" value="GENERAL SECRETION PATHWAY PROTEIN G"/>
    <property type="match status" value="1"/>
</dbReference>
<evidence type="ECO:0000313" key="3">
    <source>
        <dbReference type="Proteomes" id="UP000545606"/>
    </source>
</evidence>
<dbReference type="NCBIfam" id="TIGR02532">
    <property type="entry name" value="IV_pilin_GFxxxE"/>
    <property type="match status" value="1"/>
</dbReference>
<sequence length="133" mass="14381">MHNRRLFGGFTLIEMMITVAIVGILAAIAYPSYTNYIMRGRRAQAEATMMQMAQEQERWFTMNNSYNASQTSATVTNSNGATAYTISTAAASSTFTITASNSTTYQNDSCGVLTLDNLGTKTAASGSVADCWR</sequence>
<dbReference type="InterPro" id="IPR012902">
    <property type="entry name" value="N_methyl_site"/>
</dbReference>
<reference evidence="2 3" key="1">
    <citation type="submission" date="2020-07" db="EMBL/GenBank/DDBJ databases">
        <title>Draft genome sequence of violacein-producing bacteria and related species.</title>
        <authorList>
            <person name="Wilson H.S."/>
            <person name="De Leon M.E."/>
        </authorList>
    </citation>
    <scope>NUCLEOTIDE SEQUENCE [LARGE SCALE GENOMIC DNA]</scope>
    <source>
        <strain evidence="2 3">HSC-21Su07</strain>
    </source>
</reference>
<accession>A0A838Y9J8</accession>
<organism evidence="2 3">
    <name type="scientific">Aquitalea aquatica</name>
    <dbReference type="NCBI Taxonomy" id="3044273"/>
    <lineage>
        <taxon>Bacteria</taxon>
        <taxon>Pseudomonadati</taxon>
        <taxon>Pseudomonadota</taxon>
        <taxon>Betaproteobacteria</taxon>
        <taxon>Neisseriales</taxon>
        <taxon>Chromobacteriaceae</taxon>
        <taxon>Aquitalea</taxon>
    </lineage>
</organism>
<keyword evidence="1" id="KW-0472">Membrane</keyword>
<name>A0A838Y9J8_9NEIS</name>